<dbReference type="RefSeq" id="XP_016639582.1">
    <property type="nucleotide sequence ID" value="XM_016791072.1"/>
</dbReference>
<comment type="caution">
    <text evidence="4">The sequence shown here is derived from an EMBL/GenBank/DDBJ whole genome shotgun (WGS) entry which is preliminary data.</text>
</comment>
<evidence type="ECO:0000256" key="2">
    <source>
        <dbReference type="SAM" id="SignalP"/>
    </source>
</evidence>
<keyword evidence="2" id="KW-0732">Signal</keyword>
<dbReference type="AlphaFoldDB" id="A0A084FXH1"/>
<evidence type="ECO:0000256" key="1">
    <source>
        <dbReference type="SAM" id="MobiDB-lite"/>
    </source>
</evidence>
<feature type="signal peptide" evidence="2">
    <location>
        <begin position="1"/>
        <end position="33"/>
    </location>
</feature>
<dbReference type="VEuPathDB" id="FungiDB:SAPIO_CDS9755"/>
<feature type="region of interest" description="Disordered" evidence="1">
    <location>
        <begin position="39"/>
        <end position="66"/>
    </location>
</feature>
<keyword evidence="5" id="KW-1185">Reference proteome</keyword>
<evidence type="ECO:0000259" key="3">
    <source>
        <dbReference type="Pfam" id="PF18922"/>
    </source>
</evidence>
<dbReference type="Proteomes" id="UP000028545">
    <property type="component" value="Unassembled WGS sequence"/>
</dbReference>
<gene>
    <name evidence="4" type="ORF">SAPIO_CDS9755</name>
</gene>
<reference evidence="4 5" key="1">
    <citation type="journal article" date="2014" name="Genome Announc.">
        <title>Draft genome sequence of the pathogenic fungus Scedosporium apiospermum.</title>
        <authorList>
            <person name="Vandeputte P."/>
            <person name="Ghamrawi S."/>
            <person name="Rechenmann M."/>
            <person name="Iltis A."/>
            <person name="Giraud S."/>
            <person name="Fleury M."/>
            <person name="Thornton C."/>
            <person name="Delhaes L."/>
            <person name="Meyer W."/>
            <person name="Papon N."/>
            <person name="Bouchara J.P."/>
        </authorList>
    </citation>
    <scope>NUCLEOTIDE SEQUENCE [LARGE SCALE GENOMIC DNA]</scope>
    <source>
        <strain evidence="4 5">IHEM 14462</strain>
    </source>
</reference>
<evidence type="ECO:0000313" key="5">
    <source>
        <dbReference type="Proteomes" id="UP000028545"/>
    </source>
</evidence>
<dbReference type="KEGG" id="sapo:SAPIO_CDS9755"/>
<name>A0A084FXH1_PSEDA</name>
<evidence type="ECO:0000313" key="4">
    <source>
        <dbReference type="EMBL" id="KEZ39783.1"/>
    </source>
</evidence>
<sequence length="306" mass="34344">MAVILSESRSTKSRSLIALLILVVVWVVVLTSSGNDDGIPESLPEAAGAGSATEHPGDASPTFESNDINNINDGRPLAVVIETQATPNLIPLMLHFSNVLGPHWSVVLFTLEEFWESPSSLAFDRALDAGRIEVRFLPPETQLKSSRAVSLFLTSPWFWEQLQSAYRILLWQTDSIICSKAEQAVEDFFGYDYIGAPIQKAYGKGYNGGLSIRNPKLFLQITQESDFEHSGVQFEDQWFFNQTSARVGQGVVLPTEETAKYFAVESIYHERPLGYHQPSRWQSGHMTEIEEWCPEVKMILGRRRAY</sequence>
<dbReference type="OMA" id="GEDYWMS"/>
<dbReference type="EMBL" id="JOWA01000143">
    <property type="protein sequence ID" value="KEZ39783.1"/>
    <property type="molecule type" value="Genomic_DNA"/>
</dbReference>
<feature type="domain" description="DUF5672" evidence="3">
    <location>
        <begin position="131"/>
        <end position="276"/>
    </location>
</feature>
<accession>A0A084FXH1</accession>
<dbReference type="Pfam" id="PF18922">
    <property type="entry name" value="DUF5672"/>
    <property type="match status" value="1"/>
</dbReference>
<protein>
    <recommendedName>
        <fullName evidence="3">DUF5672 domain-containing protein</fullName>
    </recommendedName>
</protein>
<feature type="chain" id="PRO_5001774946" description="DUF5672 domain-containing protein" evidence="2">
    <location>
        <begin position="34"/>
        <end position="306"/>
    </location>
</feature>
<proteinExistence type="predicted"/>
<dbReference type="GeneID" id="27728827"/>
<dbReference type="HOGENOM" id="CLU_842466_0_0_1"/>
<organism evidence="4 5">
    <name type="scientific">Pseudallescheria apiosperma</name>
    <name type="common">Scedosporium apiospermum</name>
    <dbReference type="NCBI Taxonomy" id="563466"/>
    <lineage>
        <taxon>Eukaryota</taxon>
        <taxon>Fungi</taxon>
        <taxon>Dikarya</taxon>
        <taxon>Ascomycota</taxon>
        <taxon>Pezizomycotina</taxon>
        <taxon>Sordariomycetes</taxon>
        <taxon>Hypocreomycetidae</taxon>
        <taxon>Microascales</taxon>
        <taxon>Microascaceae</taxon>
        <taxon>Scedosporium</taxon>
    </lineage>
</organism>
<dbReference type="InterPro" id="IPR043729">
    <property type="entry name" value="DUF5672"/>
</dbReference>
<dbReference type="OrthoDB" id="10025998at2759"/>